<keyword evidence="2 3" id="KW-0408">Iron</keyword>
<dbReference type="PANTHER" id="PTHR13096:SF8">
    <property type="entry name" value="RIBOSOMAL OXYGENASE 1"/>
    <property type="match status" value="1"/>
</dbReference>
<evidence type="ECO:0000256" key="1">
    <source>
        <dbReference type="ARBA" id="ARBA00022723"/>
    </source>
</evidence>
<keyword evidence="3" id="KW-0539">Nucleus</keyword>
<name>A0A7S4LZR4_GUITH</name>
<reference evidence="6" key="1">
    <citation type="submission" date="2021-01" db="EMBL/GenBank/DDBJ databases">
        <authorList>
            <person name="Corre E."/>
            <person name="Pelletier E."/>
            <person name="Niang G."/>
            <person name="Scheremetjew M."/>
            <person name="Finn R."/>
            <person name="Kale V."/>
            <person name="Holt S."/>
            <person name="Cochrane G."/>
            <person name="Meng A."/>
            <person name="Brown T."/>
            <person name="Cohen L."/>
        </authorList>
    </citation>
    <scope>NUCLEOTIDE SEQUENCE</scope>
    <source>
        <strain evidence="6">CCMP 2712</strain>
    </source>
</reference>
<dbReference type="GO" id="GO:0005730">
    <property type="term" value="C:nucleolus"/>
    <property type="evidence" value="ECO:0007669"/>
    <property type="project" value="TreeGrafter"/>
</dbReference>
<evidence type="ECO:0000256" key="4">
    <source>
        <dbReference type="SAM" id="SignalP"/>
    </source>
</evidence>
<dbReference type="Pfam" id="PF08007">
    <property type="entry name" value="JmjC_2"/>
    <property type="match status" value="1"/>
</dbReference>
<keyword evidence="1 3" id="KW-0479">Metal-binding</keyword>
<evidence type="ECO:0000256" key="3">
    <source>
        <dbReference type="RuleBase" id="RU366061"/>
    </source>
</evidence>
<proteinExistence type="inferred from homology"/>
<dbReference type="InterPro" id="IPR039994">
    <property type="entry name" value="NO66-like"/>
</dbReference>
<organism evidence="6">
    <name type="scientific">Guillardia theta</name>
    <name type="common">Cryptophyte</name>
    <name type="synonym">Cryptomonas phi</name>
    <dbReference type="NCBI Taxonomy" id="55529"/>
    <lineage>
        <taxon>Eukaryota</taxon>
        <taxon>Cryptophyceae</taxon>
        <taxon>Pyrenomonadales</taxon>
        <taxon>Geminigeraceae</taxon>
        <taxon>Guillardia</taxon>
    </lineage>
</organism>
<dbReference type="OMA" id="TNIAECE"/>
<dbReference type="GO" id="GO:0032453">
    <property type="term" value="F:histone H3K4 demethylase activity"/>
    <property type="evidence" value="ECO:0007669"/>
    <property type="project" value="TreeGrafter"/>
</dbReference>
<dbReference type="PANTHER" id="PTHR13096">
    <property type="entry name" value="MINA53 MYC INDUCED NUCLEAR ANTIGEN"/>
    <property type="match status" value="1"/>
</dbReference>
<comment type="function">
    <text evidence="3">Oxygenase that can act as both a histone lysine demethylase and a ribosomal histidine hydroxylase.</text>
</comment>
<comment type="cofactor">
    <cofactor evidence="3">
        <name>Fe(2+)</name>
        <dbReference type="ChEBI" id="CHEBI:29033"/>
    </cofactor>
    <text evidence="3">Binds 1 Fe(2+) ion per subunit.</text>
</comment>
<dbReference type="Gene3D" id="3.90.930.40">
    <property type="match status" value="1"/>
</dbReference>
<keyword evidence="3" id="KW-0223">Dioxygenase</keyword>
<comment type="subcellular location">
    <subcellularLocation>
        <location evidence="3">Nucleus</location>
    </subcellularLocation>
</comment>
<dbReference type="AlphaFoldDB" id="A0A7S4LZR4"/>
<dbReference type="Gene3D" id="1.10.10.1500">
    <property type="entry name" value="JmjC domain-containing ribosomal oxygenase (ROX), dimer domain"/>
    <property type="match status" value="1"/>
</dbReference>
<keyword evidence="3" id="KW-0805">Transcription regulation</keyword>
<feature type="domain" description="JmjC" evidence="5">
    <location>
        <begin position="143"/>
        <end position="278"/>
    </location>
</feature>
<dbReference type="GO" id="GO:0051864">
    <property type="term" value="F:histone H3K36 demethylase activity"/>
    <property type="evidence" value="ECO:0007669"/>
    <property type="project" value="TreeGrafter"/>
</dbReference>
<dbReference type="SUPFAM" id="SSF51197">
    <property type="entry name" value="Clavaminate synthase-like"/>
    <property type="match status" value="1"/>
</dbReference>
<dbReference type="EC" id="1.14.11.-" evidence="3"/>
<dbReference type="InterPro" id="IPR003347">
    <property type="entry name" value="JmjC_dom"/>
</dbReference>
<keyword evidence="4" id="KW-0732">Signal</keyword>
<dbReference type="Gene3D" id="2.60.120.650">
    <property type="entry name" value="Cupin"/>
    <property type="match status" value="1"/>
</dbReference>
<feature type="chain" id="PRO_5030555165" description="Bifunctional lysine-specific demethylase and histidyl-hydroxylase" evidence="4">
    <location>
        <begin position="28"/>
        <end position="525"/>
    </location>
</feature>
<evidence type="ECO:0000256" key="2">
    <source>
        <dbReference type="ARBA" id="ARBA00023004"/>
    </source>
</evidence>
<dbReference type="PROSITE" id="PS51184">
    <property type="entry name" value="JMJC"/>
    <property type="match status" value="1"/>
</dbReference>
<comment type="similarity">
    <text evidence="3">Belongs to the ROX family.</text>
</comment>
<sequence length="525" mass="60101">MKQLQLSGYPLSMVLFLLLTIAMRTESGAELDHARAQVAQEEGPRRFFQCLLGKEVTVEEFFINFWEQRHLHVKRGRSNFYGNILSLKDVMRYVGRGRVSMARSNLRVCKYKDGVRRERRIRGTSASELKRQICRGYTAQIFSPQHLCTPVAAVCAQLEQVLHSLVGSSLYVTPSHSQGLAPHHDDVDVFVFQLHGRKRWRLYAPKVRWPKSYSRDMRDKEIGEPVLDVVLKPGDLLYMPRGTVHQASTRSSPSIHLTISAYQHQAWDDLLLAALPYAVRQAAEEEQELRRSIPLDTLRVLGMAHGVVNRTCERRESLLEKARNLTHRLAESMTGAVDKAVDLMAADFICGRMPRKFADVVLRAHQGKETRVLEQPRLSASNQTCTIQKEKARGKHRQLSHHMSFNKTFWLTSSLCMKEMSRKRLIMEDEHDRDGDHEGSAGCTTRVRLSIISDLNNERKYHMRESNMGKLHRFKLPGKYIEALGDLFSRPNAIVRVKDLRLPCDEDKVILANILVAQKIAALVH</sequence>
<keyword evidence="3" id="KW-0560">Oxidoreductase</keyword>
<protein>
    <recommendedName>
        <fullName evidence="3">Bifunctional lysine-specific demethylase and histidyl-hydroxylase</fullName>
        <ecNumber evidence="3">1.14.11.-</ecNumber>
    </recommendedName>
</protein>
<dbReference type="PROSITE" id="PS50890">
    <property type="entry name" value="PUA"/>
    <property type="match status" value="1"/>
</dbReference>
<dbReference type="GO" id="GO:0005506">
    <property type="term" value="F:iron ion binding"/>
    <property type="evidence" value="ECO:0007669"/>
    <property type="project" value="UniProtKB-UniRule"/>
</dbReference>
<gene>
    <name evidence="6" type="ORF">GTHE00462_LOCUS264</name>
</gene>
<dbReference type="EMBL" id="HBKN01000320">
    <property type="protein sequence ID" value="CAE2190953.1"/>
    <property type="molecule type" value="Transcribed_RNA"/>
</dbReference>
<accession>A0A7S4LZR4</accession>
<keyword evidence="3" id="KW-0804">Transcription</keyword>
<evidence type="ECO:0000259" key="5">
    <source>
        <dbReference type="PROSITE" id="PS51184"/>
    </source>
</evidence>
<feature type="signal peptide" evidence="4">
    <location>
        <begin position="1"/>
        <end position="27"/>
    </location>
</feature>
<evidence type="ECO:0000313" key="6">
    <source>
        <dbReference type="EMBL" id="CAE2190953.1"/>
    </source>
</evidence>